<keyword evidence="2" id="KW-0812">Transmembrane</keyword>
<dbReference type="EMBL" id="BMSL01000026">
    <property type="protein sequence ID" value="GGS62227.1"/>
    <property type="molecule type" value="Genomic_DNA"/>
</dbReference>
<feature type="transmembrane region" description="Helical" evidence="2">
    <location>
        <begin position="314"/>
        <end position="338"/>
    </location>
</feature>
<gene>
    <name evidence="3" type="ORF">GCM10010238_59120</name>
</gene>
<feature type="compositionally biased region" description="Low complexity" evidence="1">
    <location>
        <begin position="747"/>
        <end position="760"/>
    </location>
</feature>
<keyword evidence="2" id="KW-0472">Membrane</keyword>
<sequence>MSMTGRSSPAARFRLTLLVLTVAAAGSPWAQRPLLDFYVREFYIERSGNDLLRWMVQAGFSPGWDLSAERYAGTAGLIANDLGILVLLALLTLVAPRLPARRSRRWPACLVAGVLTAGLASLVGLALFMALVEDAELGPAGVLATNLGRSALIFGSVLGVLLALLSTGRPGPASGTRDARRAPHRVTRGRSMTTAPVAMPVGSAPGDVTRYLCAAAYVDEHFADRVVEDVLADETAAVAPSPGVDPAAVVRHCLAALELRYRRDLRLTAVFGAVAVLAPLWLTAVMVLLGAARLAGDRPRLATRGRRLPGGGALVRLSVSAGVFALLTLYVGVVLSGLPVDGFASWLLGTYLAGVPAALASVGGAVCAYLTVLGHDRETDRLLRTTLTRQTYRPPRGGAEGRPEWVAGRLAAVERAGQGNATVYSGYRPSVGWSETSAQWSLAVPLLPAEDPAGLRARPTAPRPFTAEDLIDHLRERLGSLTGAGPRDGEPPGGLVVEDRVLATGTALGEDERFFAADTIAPVTVLADEAVREIMRRPTGTVRHCLAAHAELWGGDVVPATFLHVATVGQTLHLHIDHHVLGPVRAAYHLVDRLDGGRTPAEERALLLGAASRTGRVLAAAPFRALYHARFETRHSRRMADEFAAARQDPLYDFGARTSIRELALSPDYHNYFQVMDAQRITSLIERHTLAAVREFLDSHGFDTTDFRAQQQTILNQGLIQQGGTSIIGNQAIGTGASATQTFPQQAGTTAPGAAGAPGR</sequence>
<reference evidence="3" key="1">
    <citation type="journal article" date="2014" name="Int. J. Syst. Evol. Microbiol.">
        <title>Complete genome sequence of Corynebacterium casei LMG S-19264T (=DSM 44701T), isolated from a smear-ripened cheese.</title>
        <authorList>
            <consortium name="US DOE Joint Genome Institute (JGI-PGF)"/>
            <person name="Walter F."/>
            <person name="Albersmeier A."/>
            <person name="Kalinowski J."/>
            <person name="Ruckert C."/>
        </authorList>
    </citation>
    <scope>NUCLEOTIDE SEQUENCE</scope>
    <source>
        <strain evidence="3">JCM 4234</strain>
    </source>
</reference>
<feature type="transmembrane region" description="Helical" evidence="2">
    <location>
        <begin position="269"/>
        <end position="294"/>
    </location>
</feature>
<feature type="transmembrane region" description="Helical" evidence="2">
    <location>
        <begin position="350"/>
        <end position="372"/>
    </location>
</feature>
<keyword evidence="2" id="KW-1133">Transmembrane helix</keyword>
<feature type="transmembrane region" description="Helical" evidence="2">
    <location>
        <begin position="106"/>
        <end position="131"/>
    </location>
</feature>
<accession>A0A918GUZ3</accession>
<dbReference type="AlphaFoldDB" id="A0A918GUZ3"/>
<comment type="caution">
    <text evidence="3">The sequence shown here is derived from an EMBL/GenBank/DDBJ whole genome shotgun (WGS) entry which is preliminary data.</text>
</comment>
<feature type="transmembrane region" description="Helical" evidence="2">
    <location>
        <begin position="151"/>
        <end position="168"/>
    </location>
</feature>
<feature type="region of interest" description="Disordered" evidence="1">
    <location>
        <begin position="741"/>
        <end position="760"/>
    </location>
</feature>
<name>A0A918GUZ3_STRGD</name>
<evidence type="ECO:0000313" key="4">
    <source>
        <dbReference type="Proteomes" id="UP000653493"/>
    </source>
</evidence>
<keyword evidence="4" id="KW-1185">Reference proteome</keyword>
<evidence type="ECO:0000256" key="1">
    <source>
        <dbReference type="SAM" id="MobiDB-lite"/>
    </source>
</evidence>
<evidence type="ECO:0000256" key="2">
    <source>
        <dbReference type="SAM" id="Phobius"/>
    </source>
</evidence>
<dbReference type="Proteomes" id="UP000653493">
    <property type="component" value="Unassembled WGS sequence"/>
</dbReference>
<evidence type="ECO:0000313" key="3">
    <source>
        <dbReference type="EMBL" id="GGS62227.1"/>
    </source>
</evidence>
<organism evidence="3 4">
    <name type="scientific">Streptomyces griseoviridis</name>
    <dbReference type="NCBI Taxonomy" id="45398"/>
    <lineage>
        <taxon>Bacteria</taxon>
        <taxon>Bacillati</taxon>
        <taxon>Actinomycetota</taxon>
        <taxon>Actinomycetes</taxon>
        <taxon>Kitasatosporales</taxon>
        <taxon>Streptomycetaceae</taxon>
        <taxon>Streptomyces</taxon>
    </lineage>
</organism>
<proteinExistence type="predicted"/>
<protein>
    <submittedName>
        <fullName evidence="3">Uncharacterized protein</fullName>
    </submittedName>
</protein>
<feature type="transmembrane region" description="Helical" evidence="2">
    <location>
        <begin position="71"/>
        <end position="94"/>
    </location>
</feature>
<reference evidence="3" key="2">
    <citation type="submission" date="2020-09" db="EMBL/GenBank/DDBJ databases">
        <authorList>
            <person name="Sun Q."/>
            <person name="Ohkuma M."/>
        </authorList>
    </citation>
    <scope>NUCLEOTIDE SEQUENCE</scope>
    <source>
        <strain evidence="3">JCM 4234</strain>
    </source>
</reference>